<evidence type="ECO:0000313" key="4">
    <source>
        <dbReference type="Proteomes" id="UP000446768"/>
    </source>
</evidence>
<dbReference type="Gene3D" id="3.40.190.10">
    <property type="entry name" value="Periplasmic binding protein-like II"/>
    <property type="match status" value="2"/>
</dbReference>
<dbReference type="EMBL" id="WKJJ01000012">
    <property type="protein sequence ID" value="MRV73908.1"/>
    <property type="molecule type" value="Genomic_DNA"/>
</dbReference>
<dbReference type="SUPFAM" id="SSF53850">
    <property type="entry name" value="Periplasmic binding protein-like II"/>
    <property type="match status" value="1"/>
</dbReference>
<comment type="caution">
    <text evidence="3">The sequence shown here is derived from an EMBL/GenBank/DDBJ whole genome shotgun (WGS) entry which is preliminary data.</text>
</comment>
<feature type="signal peptide" evidence="1">
    <location>
        <begin position="1"/>
        <end position="23"/>
    </location>
</feature>
<organism evidence="3 4">
    <name type="scientific">Pseudoduganella rivuli</name>
    <dbReference type="NCBI Taxonomy" id="2666085"/>
    <lineage>
        <taxon>Bacteria</taxon>
        <taxon>Pseudomonadati</taxon>
        <taxon>Pseudomonadota</taxon>
        <taxon>Betaproteobacteria</taxon>
        <taxon>Burkholderiales</taxon>
        <taxon>Oxalobacteraceae</taxon>
        <taxon>Telluria group</taxon>
        <taxon>Pseudoduganella</taxon>
    </lineage>
</organism>
<dbReference type="Pfam" id="PF00497">
    <property type="entry name" value="SBP_bac_3"/>
    <property type="match status" value="1"/>
</dbReference>
<evidence type="ECO:0000256" key="1">
    <source>
        <dbReference type="SAM" id="SignalP"/>
    </source>
</evidence>
<feature type="chain" id="PRO_5030996403" evidence="1">
    <location>
        <begin position="24"/>
        <end position="284"/>
    </location>
</feature>
<dbReference type="Proteomes" id="UP000446768">
    <property type="component" value="Unassembled WGS sequence"/>
</dbReference>
<dbReference type="InterPro" id="IPR001638">
    <property type="entry name" value="Solute-binding_3/MltF_N"/>
</dbReference>
<feature type="domain" description="Solute-binding protein family 3/N-terminal" evidence="2">
    <location>
        <begin position="32"/>
        <end position="249"/>
    </location>
</feature>
<keyword evidence="1" id="KW-0732">Signal</keyword>
<dbReference type="AlphaFoldDB" id="A0A7X2LUF8"/>
<evidence type="ECO:0000313" key="3">
    <source>
        <dbReference type="EMBL" id="MRV73908.1"/>
    </source>
</evidence>
<protein>
    <submittedName>
        <fullName evidence="3">Transporter substrate-binding domain-containing protein</fullName>
    </submittedName>
</protein>
<evidence type="ECO:0000259" key="2">
    <source>
        <dbReference type="Pfam" id="PF00497"/>
    </source>
</evidence>
<accession>A0A7X2LUF8</accession>
<gene>
    <name evidence="3" type="ORF">GJ700_19550</name>
</gene>
<proteinExistence type="predicted"/>
<sequence>MASGYRNTLAALACVICAGNAVAEQGATPATLKIGLQSVIAPFVMPGQQTGLLVDVLRAAFATQHIATDFIYLPNVRFEQQLREGKVDVSTLAKPEYKIKGFLSHWPVTNFHNMAITVRSRIPVLRHIDELRQYRVTAFGNARKVMGREFDAAMAKNPEYREAATMPSAGLLLNRMDVMISQRDIFLYYLSQQISDARSRESELAFHDILGNGNLYWLAFRSEAQRDAFERGVAEIYASGEIDQILERYQRDYGASRDFFLPLDCQFRPAQAPRTCKDIMKRHQ</sequence>
<reference evidence="3 4" key="1">
    <citation type="submission" date="2019-11" db="EMBL/GenBank/DDBJ databases">
        <title>Novel species isolated from a subtropical stream in China.</title>
        <authorList>
            <person name="Lu H."/>
        </authorList>
    </citation>
    <scope>NUCLEOTIDE SEQUENCE [LARGE SCALE GENOMIC DNA]</scope>
    <source>
        <strain evidence="3 4">FT92W</strain>
    </source>
</reference>
<name>A0A7X2LUF8_9BURK</name>
<keyword evidence="4" id="KW-1185">Reference proteome</keyword>